<feature type="domain" description="PknH-like extracellular" evidence="2">
    <location>
        <begin position="71"/>
        <end position="250"/>
    </location>
</feature>
<dbReference type="RefSeq" id="WP_070939953.1">
    <property type="nucleotide sequence ID" value="NZ_MLIK01000024.1"/>
</dbReference>
<evidence type="ECO:0000256" key="1">
    <source>
        <dbReference type="SAM" id="MobiDB-lite"/>
    </source>
</evidence>
<comment type="caution">
    <text evidence="3">The sequence shown here is derived from an EMBL/GenBank/DDBJ whole genome shotgun (WGS) entry which is preliminary data.</text>
</comment>
<dbReference type="STRING" id="948102.BKG76_22865"/>
<organism evidence="3 4">
    <name type="scientific">Mycobacteroides franklinii</name>
    <dbReference type="NCBI Taxonomy" id="948102"/>
    <lineage>
        <taxon>Bacteria</taxon>
        <taxon>Bacillati</taxon>
        <taxon>Actinomycetota</taxon>
        <taxon>Actinomycetes</taxon>
        <taxon>Mycobacteriales</taxon>
        <taxon>Mycobacteriaceae</taxon>
        <taxon>Mycobacteroides</taxon>
    </lineage>
</organism>
<feature type="compositionally biased region" description="Low complexity" evidence="1">
    <location>
        <begin position="41"/>
        <end position="65"/>
    </location>
</feature>
<dbReference type="GeneID" id="57169666"/>
<evidence type="ECO:0000313" key="3">
    <source>
        <dbReference type="EMBL" id="OHU19306.1"/>
    </source>
</evidence>
<accession>A0A1S1L6G7</accession>
<dbReference type="Proteomes" id="UP000179616">
    <property type="component" value="Unassembled WGS sequence"/>
</dbReference>
<feature type="region of interest" description="Disordered" evidence="1">
    <location>
        <begin position="40"/>
        <end position="67"/>
    </location>
</feature>
<reference evidence="3 4" key="1">
    <citation type="submission" date="2016-10" db="EMBL/GenBank/DDBJ databases">
        <title>Evaluation of Human, Veterinary and Environmental Mycobacterium chelonae Isolates by Core Genome Phylogenomic Analysis, Targeted Gene Comparison, and Anti-microbial Susceptibility Patterns: A Tale of Mistaken Identities.</title>
        <authorList>
            <person name="Fogelson S.B."/>
            <person name="Camus A.C."/>
            <person name="Lorenz W."/>
            <person name="Vasireddy R."/>
            <person name="Vasireddy S."/>
            <person name="Smith T."/>
            <person name="Brown-Elliott B.A."/>
            <person name="Wallace R.J.Jr."/>
            <person name="Hasan N.A."/>
            <person name="Reischl U."/>
            <person name="Sanchez S."/>
        </authorList>
    </citation>
    <scope>NUCLEOTIDE SEQUENCE [LARGE SCALE GENOMIC DNA]</scope>
    <source>
        <strain evidence="3 4">1559</strain>
    </source>
</reference>
<name>A0A1S1L6G7_9MYCO</name>
<dbReference type="EMBL" id="MLIK01000024">
    <property type="protein sequence ID" value="OHU19306.1"/>
    <property type="molecule type" value="Genomic_DNA"/>
</dbReference>
<evidence type="ECO:0000313" key="4">
    <source>
        <dbReference type="Proteomes" id="UP000179616"/>
    </source>
</evidence>
<dbReference type="InterPro" id="IPR026954">
    <property type="entry name" value="PknH-like_Extracell"/>
</dbReference>
<evidence type="ECO:0000259" key="2">
    <source>
        <dbReference type="Pfam" id="PF14032"/>
    </source>
</evidence>
<dbReference type="AlphaFoldDB" id="A0A1S1L6G7"/>
<dbReference type="InterPro" id="IPR038232">
    <property type="entry name" value="PknH-like_Extracell_sf"/>
</dbReference>
<dbReference type="PROSITE" id="PS51257">
    <property type="entry name" value="PROKAR_LIPOPROTEIN"/>
    <property type="match status" value="1"/>
</dbReference>
<gene>
    <name evidence="3" type="ORF">BKG76_22865</name>
</gene>
<dbReference type="Gene3D" id="3.40.1000.70">
    <property type="entry name" value="PknH-like extracellular domain"/>
    <property type="match status" value="1"/>
</dbReference>
<proteinExistence type="predicted"/>
<protein>
    <submittedName>
        <fullName evidence="3">Sensor domain-containing protein</fullName>
    </submittedName>
</protein>
<sequence length="256" mass="27328">MDPAVKGPTVTRESVLRKTTIVACAAVLLTGCSFFGGGQKGPASSGPSTASGTSGASTTSAATSTVDSISPDKANSLIVPKKDVSDLVGSTLDYEGKASNPASTTVDGKESCRPLMVPLTNDIGDKWTTYRNVWYQESKDTFTHLVTQRVLLYPSRDDAKETYAKEFAPDVRTCAGEELKTDTGTWRASVPEASEDHTRWVLDEIVDGQPSGWRCMAEARTIDNLLLMVMNCQRGNGGPAVKAIMNRMVAGATKPR</sequence>
<dbReference type="Pfam" id="PF14032">
    <property type="entry name" value="PknH_C"/>
    <property type="match status" value="1"/>
</dbReference>